<dbReference type="EMBL" id="JAKGAS010000006">
    <property type="protein sequence ID" value="MCF2948974.1"/>
    <property type="molecule type" value="Genomic_DNA"/>
</dbReference>
<evidence type="ECO:0000313" key="5">
    <source>
        <dbReference type="Proteomes" id="UP001521137"/>
    </source>
</evidence>
<dbReference type="Proteomes" id="UP001521137">
    <property type="component" value="Unassembled WGS sequence"/>
</dbReference>
<feature type="domain" description="Thioredoxin" evidence="3">
    <location>
        <begin position="34"/>
        <end position="161"/>
    </location>
</feature>
<dbReference type="RefSeq" id="WP_235313012.1">
    <property type="nucleotide sequence ID" value="NZ_JAKGAS010000006.1"/>
</dbReference>
<keyword evidence="2" id="KW-1133">Transmembrane helix</keyword>
<dbReference type="PROSITE" id="PS51352">
    <property type="entry name" value="THIOREDOXIN_2"/>
    <property type="match status" value="1"/>
</dbReference>
<proteinExistence type="predicted"/>
<keyword evidence="5" id="KW-1185">Reference proteome</keyword>
<dbReference type="PANTHER" id="PTHR32234">
    <property type="entry name" value="THIOL:DISULFIDE INTERCHANGE PROTEIN DSBD"/>
    <property type="match status" value="1"/>
</dbReference>
<accession>A0ABS9D7S5</accession>
<dbReference type="Pfam" id="PF13899">
    <property type="entry name" value="Thioredoxin_7"/>
    <property type="match status" value="1"/>
</dbReference>
<evidence type="ECO:0000313" key="4">
    <source>
        <dbReference type="EMBL" id="MCF2948974.1"/>
    </source>
</evidence>
<dbReference type="SUPFAM" id="SSF52833">
    <property type="entry name" value="Thioredoxin-like"/>
    <property type="match status" value="1"/>
</dbReference>
<sequence>MKDRQNWITSVTTNKKLLSLVKILLLVLVVMVANRLVQSYLGASAYEETGLGDLNLSEAVQTAKSTERLVLADLSAVWCPSCRKLDKQVLSQPEVKGVINQSYVFTRIEYDSEQGEAFMQKFDVSGFPTLLVLDDNGDKLVQLPLTFDPDKFQNLLKQAAIKFN</sequence>
<dbReference type="PANTHER" id="PTHR32234:SF0">
    <property type="entry name" value="THIOL:DISULFIDE INTERCHANGE PROTEIN DSBD"/>
    <property type="match status" value="1"/>
</dbReference>
<keyword evidence="2" id="KW-0472">Membrane</keyword>
<feature type="transmembrane region" description="Helical" evidence="2">
    <location>
        <begin position="20"/>
        <end position="37"/>
    </location>
</feature>
<dbReference type="InterPro" id="IPR017937">
    <property type="entry name" value="Thioredoxin_CS"/>
</dbReference>
<evidence type="ECO:0000256" key="2">
    <source>
        <dbReference type="SAM" id="Phobius"/>
    </source>
</evidence>
<organism evidence="4 5">
    <name type="scientific">Paraglaciecola algarum</name>
    <dbReference type="NCBI Taxonomy" id="3050085"/>
    <lineage>
        <taxon>Bacteria</taxon>
        <taxon>Pseudomonadati</taxon>
        <taxon>Pseudomonadota</taxon>
        <taxon>Gammaproteobacteria</taxon>
        <taxon>Alteromonadales</taxon>
        <taxon>Alteromonadaceae</taxon>
        <taxon>Paraglaciecola</taxon>
    </lineage>
</organism>
<dbReference type="Gene3D" id="3.40.30.10">
    <property type="entry name" value="Glutaredoxin"/>
    <property type="match status" value="1"/>
</dbReference>
<name>A0ABS9D7S5_9ALTE</name>
<evidence type="ECO:0000259" key="3">
    <source>
        <dbReference type="PROSITE" id="PS51352"/>
    </source>
</evidence>
<evidence type="ECO:0000256" key="1">
    <source>
        <dbReference type="ARBA" id="ARBA00023284"/>
    </source>
</evidence>
<gene>
    <name evidence="4" type="ORF">L0668_12705</name>
</gene>
<dbReference type="InterPro" id="IPR013766">
    <property type="entry name" value="Thioredoxin_domain"/>
</dbReference>
<dbReference type="PROSITE" id="PS00194">
    <property type="entry name" value="THIOREDOXIN_1"/>
    <property type="match status" value="1"/>
</dbReference>
<keyword evidence="2" id="KW-0812">Transmembrane</keyword>
<reference evidence="4 5" key="1">
    <citation type="submission" date="2022-01" db="EMBL/GenBank/DDBJ databases">
        <title>Paraglaciecola sp. G1-23.</title>
        <authorList>
            <person name="Jin M.S."/>
            <person name="Han D.M."/>
            <person name="Kim H.M."/>
            <person name="Jeon C.O."/>
        </authorList>
    </citation>
    <scope>NUCLEOTIDE SEQUENCE [LARGE SCALE GENOMIC DNA]</scope>
    <source>
        <strain evidence="4 5">G1-23</strain>
    </source>
</reference>
<dbReference type="InterPro" id="IPR036249">
    <property type="entry name" value="Thioredoxin-like_sf"/>
</dbReference>
<comment type="caution">
    <text evidence="4">The sequence shown here is derived from an EMBL/GenBank/DDBJ whole genome shotgun (WGS) entry which is preliminary data.</text>
</comment>
<keyword evidence="1" id="KW-0676">Redox-active center</keyword>
<protein>
    <submittedName>
        <fullName evidence="4">Thioredoxin family protein</fullName>
    </submittedName>
</protein>